<keyword evidence="6 10" id="KW-0874">Quinone</keyword>
<comment type="subunit">
    <text evidence="10">NDH-1 is composed of 14 different subunits. Subunits NuoA, H, J, K, L, M, N constitute the membrane sector of the complex.</text>
</comment>
<feature type="transmembrane region" description="Helical" evidence="10">
    <location>
        <begin position="29"/>
        <end position="49"/>
    </location>
</feature>
<feature type="transmembrane region" description="Helical" evidence="10">
    <location>
        <begin position="69"/>
        <end position="89"/>
    </location>
</feature>
<comment type="caution">
    <text evidence="11">The sequence shown here is derived from an EMBL/GenBank/DDBJ whole genome shotgun (WGS) entry which is preliminary data.</text>
</comment>
<dbReference type="EC" id="7.1.1.-" evidence="10"/>
<comment type="catalytic activity">
    <reaction evidence="10">
        <text>a quinone + NADH + 5 H(+)(in) = a quinol + NAD(+) + 4 H(+)(out)</text>
        <dbReference type="Rhea" id="RHEA:57888"/>
        <dbReference type="ChEBI" id="CHEBI:15378"/>
        <dbReference type="ChEBI" id="CHEBI:24646"/>
        <dbReference type="ChEBI" id="CHEBI:57540"/>
        <dbReference type="ChEBI" id="CHEBI:57945"/>
        <dbReference type="ChEBI" id="CHEBI:132124"/>
    </reaction>
</comment>
<evidence type="ECO:0000256" key="3">
    <source>
        <dbReference type="ARBA" id="ARBA00010519"/>
    </source>
</evidence>
<evidence type="ECO:0000256" key="5">
    <source>
        <dbReference type="ARBA" id="ARBA00022692"/>
    </source>
</evidence>
<dbReference type="GO" id="GO:0050136">
    <property type="term" value="F:NADH dehydrogenase (quinone) (non-electrogenic) activity"/>
    <property type="evidence" value="ECO:0007669"/>
    <property type="project" value="UniProtKB-UniRule"/>
</dbReference>
<sequence length="105" mass="11221">MVPLAHYLIFSGILFAIGLAGVIIRRNIIVILMCLEMMLSAANVTLVAFSRARGTEGIPVYDAQVLSLFIVAVAAAEVAIGLALIVAMFRARKSVETTSLNTLKD</sequence>
<evidence type="ECO:0000313" key="11">
    <source>
        <dbReference type="EMBL" id="HIX20424.1"/>
    </source>
</evidence>
<evidence type="ECO:0000256" key="1">
    <source>
        <dbReference type="ARBA" id="ARBA00002378"/>
    </source>
</evidence>
<dbReference type="NCBIfam" id="NF004320">
    <property type="entry name" value="PRK05715.1-2"/>
    <property type="match status" value="1"/>
</dbReference>
<dbReference type="GO" id="GO:0048038">
    <property type="term" value="F:quinone binding"/>
    <property type="evidence" value="ECO:0007669"/>
    <property type="project" value="UniProtKB-KW"/>
</dbReference>
<dbReference type="FunFam" id="1.10.287.3510:FF:000001">
    <property type="entry name" value="NADH-quinone oxidoreductase subunit K"/>
    <property type="match status" value="1"/>
</dbReference>
<evidence type="ECO:0000313" key="12">
    <source>
        <dbReference type="Proteomes" id="UP000823964"/>
    </source>
</evidence>
<dbReference type="Gene3D" id="1.10.287.3510">
    <property type="match status" value="1"/>
</dbReference>
<keyword evidence="10" id="KW-0520">NAD</keyword>
<reference evidence="11" key="2">
    <citation type="submission" date="2021-04" db="EMBL/GenBank/DDBJ databases">
        <authorList>
            <person name="Gilroy R."/>
        </authorList>
    </citation>
    <scope>NUCLEOTIDE SEQUENCE</scope>
    <source>
        <strain evidence="11">14975</strain>
    </source>
</reference>
<evidence type="ECO:0000256" key="6">
    <source>
        <dbReference type="ARBA" id="ARBA00022719"/>
    </source>
</evidence>
<dbReference type="GO" id="GO:0042773">
    <property type="term" value="P:ATP synthesis coupled electron transport"/>
    <property type="evidence" value="ECO:0007669"/>
    <property type="project" value="InterPro"/>
</dbReference>
<proteinExistence type="inferred from homology"/>
<dbReference type="PANTHER" id="PTHR11434:SF16">
    <property type="entry name" value="NADH-UBIQUINONE OXIDOREDUCTASE CHAIN 4L"/>
    <property type="match status" value="1"/>
</dbReference>
<dbReference type="Pfam" id="PF00420">
    <property type="entry name" value="Oxidored_q2"/>
    <property type="match status" value="1"/>
</dbReference>
<keyword evidence="10" id="KW-0830">Ubiquinone</keyword>
<dbReference type="AlphaFoldDB" id="A0A9D1VCE9"/>
<dbReference type="HAMAP" id="MF_01456">
    <property type="entry name" value="NDH1_NuoK"/>
    <property type="match status" value="1"/>
</dbReference>
<feature type="transmembrane region" description="Helical" evidence="10">
    <location>
        <begin position="6"/>
        <end position="24"/>
    </location>
</feature>
<comment type="similarity">
    <text evidence="3 10">Belongs to the complex I subunit 4L family.</text>
</comment>
<dbReference type="PANTHER" id="PTHR11434">
    <property type="entry name" value="NADH-UBIQUINONE OXIDOREDUCTASE SUBUNIT ND4L"/>
    <property type="match status" value="1"/>
</dbReference>
<accession>A0A9D1VCE9</accession>
<keyword evidence="5 10" id="KW-0812">Transmembrane</keyword>
<evidence type="ECO:0000256" key="4">
    <source>
        <dbReference type="ARBA" id="ARBA00022448"/>
    </source>
</evidence>
<evidence type="ECO:0000256" key="2">
    <source>
        <dbReference type="ARBA" id="ARBA00004141"/>
    </source>
</evidence>
<dbReference type="GO" id="GO:0005886">
    <property type="term" value="C:plasma membrane"/>
    <property type="evidence" value="ECO:0007669"/>
    <property type="project" value="UniProtKB-SubCell"/>
</dbReference>
<dbReference type="InterPro" id="IPR039428">
    <property type="entry name" value="NUOK/Mnh_C1-like"/>
</dbReference>
<gene>
    <name evidence="10 11" type="primary">nuoK</name>
    <name evidence="11" type="ORF">H9862_07480</name>
</gene>
<name>A0A9D1VCE9_9BACT</name>
<comment type="function">
    <text evidence="1 10">NDH-1 shuttles electrons from NADH, via FMN and iron-sulfur (Fe-S) centers, to quinones in the respiratory chain. The immediate electron acceptor for the enzyme in this species is believed to be ubiquinone. Couples the redox reaction to proton translocation (for every two electrons transferred, four hydrogen ions are translocated across the cytoplasmic membrane), and thus conserves the redox energy in a proton gradient.</text>
</comment>
<protein>
    <recommendedName>
        <fullName evidence="10">NADH-quinone oxidoreductase subunit K</fullName>
        <ecNumber evidence="10">7.1.1.-</ecNumber>
    </recommendedName>
    <alternativeName>
        <fullName evidence="10">NADH dehydrogenase I subunit K</fullName>
    </alternativeName>
    <alternativeName>
        <fullName evidence="10">NDH-1 subunit K</fullName>
    </alternativeName>
</protein>
<reference evidence="11" key="1">
    <citation type="journal article" date="2021" name="PeerJ">
        <title>Extensive microbial diversity within the chicken gut microbiome revealed by metagenomics and culture.</title>
        <authorList>
            <person name="Gilroy R."/>
            <person name="Ravi A."/>
            <person name="Getino M."/>
            <person name="Pursley I."/>
            <person name="Horton D.L."/>
            <person name="Alikhan N.F."/>
            <person name="Baker D."/>
            <person name="Gharbi K."/>
            <person name="Hall N."/>
            <person name="Watson M."/>
            <person name="Adriaenssens E.M."/>
            <person name="Foster-Nyarko E."/>
            <person name="Jarju S."/>
            <person name="Secka A."/>
            <person name="Antonio M."/>
            <person name="Oren A."/>
            <person name="Chaudhuri R.R."/>
            <person name="La Ragione R."/>
            <person name="Hildebrand F."/>
            <person name="Pallen M.J."/>
        </authorList>
    </citation>
    <scope>NUCLEOTIDE SEQUENCE</scope>
    <source>
        <strain evidence="11">14975</strain>
    </source>
</reference>
<comment type="subcellular location">
    <subcellularLocation>
        <location evidence="10">Cell membrane</location>
        <topology evidence="10">Multi-pass membrane protein</topology>
    </subcellularLocation>
    <subcellularLocation>
        <location evidence="2">Membrane</location>
        <topology evidence="2">Multi-pass membrane protein</topology>
    </subcellularLocation>
</comment>
<evidence type="ECO:0000256" key="9">
    <source>
        <dbReference type="ARBA" id="ARBA00023136"/>
    </source>
</evidence>
<dbReference type="EMBL" id="DXFQ01000139">
    <property type="protein sequence ID" value="HIX20424.1"/>
    <property type="molecule type" value="Genomic_DNA"/>
</dbReference>
<dbReference type="Proteomes" id="UP000823964">
    <property type="component" value="Unassembled WGS sequence"/>
</dbReference>
<keyword evidence="11" id="KW-0560">Oxidoreductase</keyword>
<organism evidence="11 12">
    <name type="scientific">Candidatus Akkermansia intestinigallinarum</name>
    <dbReference type="NCBI Taxonomy" id="2838431"/>
    <lineage>
        <taxon>Bacteria</taxon>
        <taxon>Pseudomonadati</taxon>
        <taxon>Verrucomicrobiota</taxon>
        <taxon>Verrucomicrobiia</taxon>
        <taxon>Verrucomicrobiales</taxon>
        <taxon>Akkermansiaceae</taxon>
        <taxon>Akkermansia</taxon>
    </lineage>
</organism>
<evidence type="ECO:0000256" key="8">
    <source>
        <dbReference type="ARBA" id="ARBA00022989"/>
    </source>
</evidence>
<evidence type="ECO:0000256" key="10">
    <source>
        <dbReference type="HAMAP-Rule" id="MF_01456"/>
    </source>
</evidence>
<keyword evidence="4 10" id="KW-0813">Transport</keyword>
<keyword evidence="8 10" id="KW-1133">Transmembrane helix</keyword>
<keyword evidence="7 10" id="KW-1278">Translocase</keyword>
<keyword evidence="10" id="KW-1003">Cell membrane</keyword>
<dbReference type="InterPro" id="IPR001133">
    <property type="entry name" value="NADH_UbQ_OxRdtase_chain4L/K"/>
</dbReference>
<evidence type="ECO:0000256" key="7">
    <source>
        <dbReference type="ARBA" id="ARBA00022967"/>
    </source>
</evidence>
<dbReference type="GO" id="GO:0030964">
    <property type="term" value="C:NADH dehydrogenase complex"/>
    <property type="evidence" value="ECO:0007669"/>
    <property type="project" value="TreeGrafter"/>
</dbReference>
<keyword evidence="9 10" id="KW-0472">Membrane</keyword>